<evidence type="ECO:0000313" key="3">
    <source>
        <dbReference type="Proteomes" id="UP000031501"/>
    </source>
</evidence>
<proteinExistence type="predicted"/>
<dbReference type="EMBL" id="CP022433">
    <property type="protein sequence ID" value="ASN23370.1"/>
    <property type="molecule type" value="Genomic_DNA"/>
</dbReference>
<organism evidence="2 3">
    <name type="scientific">Streptomyces pluripotens</name>
    <dbReference type="NCBI Taxonomy" id="1355015"/>
    <lineage>
        <taxon>Bacteria</taxon>
        <taxon>Bacillati</taxon>
        <taxon>Actinomycetota</taxon>
        <taxon>Actinomycetes</taxon>
        <taxon>Kitasatosporales</taxon>
        <taxon>Streptomycetaceae</taxon>
        <taxon>Streptomyces</taxon>
    </lineage>
</organism>
<keyword evidence="1" id="KW-1133">Transmembrane helix</keyword>
<keyword evidence="3" id="KW-1185">Reference proteome</keyword>
<dbReference type="Proteomes" id="UP000031501">
    <property type="component" value="Chromosome"/>
</dbReference>
<dbReference type="AlphaFoldDB" id="A0A221NTU5"/>
<dbReference type="KEGG" id="splu:LK06_003165"/>
<gene>
    <name evidence="2" type="ORF">LK07_04245</name>
</gene>
<name>A0A221NTU5_9ACTN</name>
<sequence length="127" mass="12733">MLREGEVSPWDQFVEYLRSIKFVEYAEMGDAEKANWWVCTGCKTGFATLAAAAVATAVVIVAASGGVAALAGTAAVVALAAASGLTATMIAGMLVTAVSAVAGAALGTFLQGLCSELGACEPAENTR</sequence>
<protein>
    <submittedName>
        <fullName evidence="2">Uncharacterized protein</fullName>
    </submittedName>
</protein>
<keyword evidence="1" id="KW-0812">Transmembrane</keyword>
<feature type="transmembrane region" description="Helical" evidence="1">
    <location>
        <begin position="53"/>
        <end position="82"/>
    </location>
</feature>
<accession>A0A221NTU5</accession>
<evidence type="ECO:0000256" key="1">
    <source>
        <dbReference type="SAM" id="Phobius"/>
    </source>
</evidence>
<keyword evidence="1" id="KW-0472">Membrane</keyword>
<evidence type="ECO:0000313" key="2">
    <source>
        <dbReference type="EMBL" id="ASN23370.1"/>
    </source>
</evidence>
<reference evidence="2 3" key="1">
    <citation type="submission" date="2017-07" db="EMBL/GenBank/DDBJ databases">
        <title>Genome sequence of Streptomyces pluripotens MUSC 137T.</title>
        <authorList>
            <person name="Ser H.-L."/>
            <person name="Lee L.-H."/>
        </authorList>
    </citation>
    <scope>NUCLEOTIDE SEQUENCE [LARGE SCALE GENOMIC DNA]</scope>
    <source>
        <strain evidence="2 3">MUSC 137</strain>
    </source>
</reference>